<dbReference type="InterPro" id="IPR003594">
    <property type="entry name" value="HATPase_dom"/>
</dbReference>
<dbReference type="PROSITE" id="PS50109">
    <property type="entry name" value="HIS_KIN"/>
    <property type="match status" value="1"/>
</dbReference>
<dbReference type="Gene3D" id="1.10.287.130">
    <property type="match status" value="1"/>
</dbReference>
<comment type="catalytic activity">
    <reaction evidence="1">
        <text>ATP + protein L-histidine = ADP + protein N-phospho-L-histidine.</text>
        <dbReference type="EC" id="2.7.13.3"/>
    </reaction>
</comment>
<dbReference type="EC" id="2.7.13.3" evidence="2"/>
<keyword evidence="4" id="KW-1133">Transmembrane helix</keyword>
<keyword evidence="4" id="KW-0812">Transmembrane</keyword>
<dbReference type="SMART" id="SM00387">
    <property type="entry name" value="HATPase_c"/>
    <property type="match status" value="1"/>
</dbReference>
<dbReference type="InterPro" id="IPR003661">
    <property type="entry name" value="HisK_dim/P_dom"/>
</dbReference>
<dbReference type="Pfam" id="PF02518">
    <property type="entry name" value="HATPase_c"/>
    <property type="match status" value="1"/>
</dbReference>
<gene>
    <name evidence="6" type="ORF">POL68_15880</name>
</gene>
<sequence length="427" mass="46557">MPSTSSTAGPDLSPERKSLVFAALMPLLTVLDVLTLSRFIPETFVLRVLWGMELASFSLWLPRTSGRGRTGLILGHGACGTVFYLVLVFMTGALESPYVSLVFSLPLIVAFAYPEEKYSTIASGIACLVGTVWLTYSSGASFSQGAAWVALVALSTFFGGYGSSHFRKGIEGRNEARVERARREAAEELARTVRHQAQSEKLATVGRLAANVMHEINNPLAFVRSNLHFLQKELLALPLPVEVRGEFEEVLSETRTGLDRIQQIVADLRGFSRMDVEEPRPCLLTDVVENAVRLAGVRLKHVAQVRVEVSGELPPVFATPRRLVQVLLNLLVNAGDAIEESGREHGEIIVRAELKGPRVTLVVEDNGPGFPPDVLPHLFESFFTTKGPEKGTGLGLVISRELLSQFGATLSAENRAEGGARLRIDFP</sequence>
<dbReference type="CDD" id="cd00082">
    <property type="entry name" value="HisKA"/>
    <property type="match status" value="1"/>
</dbReference>
<dbReference type="RefSeq" id="WP_272138957.1">
    <property type="nucleotide sequence ID" value="NZ_JAQNDM010000002.1"/>
</dbReference>
<protein>
    <recommendedName>
        <fullName evidence="2">histidine kinase</fullName>
        <ecNumber evidence="2">2.7.13.3</ecNumber>
    </recommendedName>
</protein>
<dbReference type="InterPro" id="IPR036890">
    <property type="entry name" value="HATPase_C_sf"/>
</dbReference>
<dbReference type="Proteomes" id="UP001221838">
    <property type="component" value="Unassembled WGS sequence"/>
</dbReference>
<evidence type="ECO:0000313" key="6">
    <source>
        <dbReference type="EMBL" id="MDC0709954.1"/>
    </source>
</evidence>
<dbReference type="GO" id="GO:0005524">
    <property type="term" value="F:ATP binding"/>
    <property type="evidence" value="ECO:0007669"/>
    <property type="project" value="UniProtKB-KW"/>
</dbReference>
<dbReference type="SMART" id="SM00388">
    <property type="entry name" value="HisKA"/>
    <property type="match status" value="1"/>
</dbReference>
<feature type="transmembrane region" description="Helical" evidence="4">
    <location>
        <begin position="19"/>
        <end position="38"/>
    </location>
</feature>
<evidence type="ECO:0000256" key="3">
    <source>
        <dbReference type="ARBA" id="ARBA00022553"/>
    </source>
</evidence>
<accession>A0ABT5D8J5</accession>
<reference evidence="6 7" key="1">
    <citation type="submission" date="2022-11" db="EMBL/GenBank/DDBJ databases">
        <title>Minimal conservation of predation-associated metabolite biosynthetic gene clusters underscores biosynthetic potential of Myxococcota including descriptions for ten novel species: Archangium lansinium sp. nov., Myxococcus landrumus sp. nov., Nannocystis bai.</title>
        <authorList>
            <person name="Ahearne A."/>
            <person name="Stevens C."/>
            <person name="Dowd S."/>
        </authorList>
    </citation>
    <scope>NUCLEOTIDE SEQUENCE [LARGE SCALE GENOMIC DNA]</scope>
    <source>
        <strain evidence="6 7">NCWAL01</strain>
    </source>
</reference>
<comment type="caution">
    <text evidence="6">The sequence shown here is derived from an EMBL/GenBank/DDBJ whole genome shotgun (WGS) entry which is preliminary data.</text>
</comment>
<dbReference type="PANTHER" id="PTHR43065">
    <property type="entry name" value="SENSOR HISTIDINE KINASE"/>
    <property type="match status" value="1"/>
</dbReference>
<keyword evidence="3" id="KW-0597">Phosphoprotein</keyword>
<dbReference type="InterPro" id="IPR005467">
    <property type="entry name" value="His_kinase_dom"/>
</dbReference>
<evidence type="ECO:0000313" key="7">
    <source>
        <dbReference type="Proteomes" id="UP001221838"/>
    </source>
</evidence>
<evidence type="ECO:0000256" key="1">
    <source>
        <dbReference type="ARBA" id="ARBA00000085"/>
    </source>
</evidence>
<keyword evidence="6" id="KW-0067">ATP-binding</keyword>
<dbReference type="InterPro" id="IPR036097">
    <property type="entry name" value="HisK_dim/P_sf"/>
</dbReference>
<feature type="domain" description="Histidine kinase" evidence="5">
    <location>
        <begin position="211"/>
        <end position="427"/>
    </location>
</feature>
<dbReference type="PRINTS" id="PR00344">
    <property type="entry name" value="BCTRLSENSOR"/>
</dbReference>
<feature type="transmembrane region" description="Helical" evidence="4">
    <location>
        <begin position="145"/>
        <end position="163"/>
    </location>
</feature>
<dbReference type="EMBL" id="JAQNDM010000002">
    <property type="protein sequence ID" value="MDC0709954.1"/>
    <property type="molecule type" value="Genomic_DNA"/>
</dbReference>
<keyword evidence="7" id="KW-1185">Reference proteome</keyword>
<dbReference type="InterPro" id="IPR004358">
    <property type="entry name" value="Sig_transdc_His_kin-like_C"/>
</dbReference>
<proteinExistence type="predicted"/>
<dbReference type="Pfam" id="PF00512">
    <property type="entry name" value="HisKA"/>
    <property type="match status" value="1"/>
</dbReference>
<evidence type="ECO:0000259" key="5">
    <source>
        <dbReference type="PROSITE" id="PS50109"/>
    </source>
</evidence>
<dbReference type="Gene3D" id="3.30.565.10">
    <property type="entry name" value="Histidine kinase-like ATPase, C-terminal domain"/>
    <property type="match status" value="1"/>
</dbReference>
<feature type="transmembrane region" description="Helical" evidence="4">
    <location>
        <begin position="120"/>
        <end position="139"/>
    </location>
</feature>
<organism evidence="6 7">
    <name type="scientific">Stigmatella ashevillensis</name>
    <dbReference type="NCBI Taxonomy" id="2995309"/>
    <lineage>
        <taxon>Bacteria</taxon>
        <taxon>Pseudomonadati</taxon>
        <taxon>Myxococcota</taxon>
        <taxon>Myxococcia</taxon>
        <taxon>Myxococcales</taxon>
        <taxon>Cystobacterineae</taxon>
        <taxon>Archangiaceae</taxon>
        <taxon>Stigmatella</taxon>
    </lineage>
</organism>
<evidence type="ECO:0000256" key="4">
    <source>
        <dbReference type="SAM" id="Phobius"/>
    </source>
</evidence>
<name>A0ABT5D8J5_9BACT</name>
<dbReference type="PANTHER" id="PTHR43065:SF42">
    <property type="entry name" value="TWO-COMPONENT SENSOR PPRA"/>
    <property type="match status" value="1"/>
</dbReference>
<feature type="transmembrane region" description="Helical" evidence="4">
    <location>
        <begin position="73"/>
        <end position="90"/>
    </location>
</feature>
<keyword evidence="6" id="KW-0547">Nucleotide-binding</keyword>
<dbReference type="SUPFAM" id="SSF47384">
    <property type="entry name" value="Homodimeric domain of signal transducing histidine kinase"/>
    <property type="match status" value="1"/>
</dbReference>
<evidence type="ECO:0000256" key="2">
    <source>
        <dbReference type="ARBA" id="ARBA00012438"/>
    </source>
</evidence>
<keyword evidence="4" id="KW-0472">Membrane</keyword>
<dbReference type="SUPFAM" id="SSF55874">
    <property type="entry name" value="ATPase domain of HSP90 chaperone/DNA topoisomerase II/histidine kinase"/>
    <property type="match status" value="1"/>
</dbReference>